<dbReference type="Proteomes" id="UP000276133">
    <property type="component" value="Unassembled WGS sequence"/>
</dbReference>
<gene>
    <name evidence="1" type="ORF">BpHYR1_002199</name>
</gene>
<comment type="caution">
    <text evidence="1">The sequence shown here is derived from an EMBL/GenBank/DDBJ whole genome shotgun (WGS) entry which is preliminary data.</text>
</comment>
<dbReference type="AlphaFoldDB" id="A0A3M7R2A8"/>
<organism evidence="1 2">
    <name type="scientific">Brachionus plicatilis</name>
    <name type="common">Marine rotifer</name>
    <name type="synonym">Brachionus muelleri</name>
    <dbReference type="NCBI Taxonomy" id="10195"/>
    <lineage>
        <taxon>Eukaryota</taxon>
        <taxon>Metazoa</taxon>
        <taxon>Spiralia</taxon>
        <taxon>Gnathifera</taxon>
        <taxon>Rotifera</taxon>
        <taxon>Eurotatoria</taxon>
        <taxon>Monogononta</taxon>
        <taxon>Pseudotrocha</taxon>
        <taxon>Ploima</taxon>
        <taxon>Brachionidae</taxon>
        <taxon>Brachionus</taxon>
    </lineage>
</organism>
<dbReference type="EMBL" id="REGN01004442">
    <property type="protein sequence ID" value="RNA17504.1"/>
    <property type="molecule type" value="Genomic_DNA"/>
</dbReference>
<reference evidence="1 2" key="1">
    <citation type="journal article" date="2018" name="Sci. Rep.">
        <title>Genomic signatures of local adaptation to the degree of environmental predictability in rotifers.</title>
        <authorList>
            <person name="Franch-Gras L."/>
            <person name="Hahn C."/>
            <person name="Garcia-Roger E.M."/>
            <person name="Carmona M.J."/>
            <person name="Serra M."/>
            <person name="Gomez A."/>
        </authorList>
    </citation>
    <scope>NUCLEOTIDE SEQUENCE [LARGE SCALE GENOMIC DNA]</scope>
    <source>
        <strain evidence="1">HYR1</strain>
    </source>
</reference>
<sequence>MIINSKIELILCNRGNIFMNFRGSESNFLYVSILFEYSYATTKKSSFVTKLILTFISHNHFKDFEIKMAALITTWNG</sequence>
<accession>A0A3M7R2A8</accession>
<evidence type="ECO:0000313" key="2">
    <source>
        <dbReference type="Proteomes" id="UP000276133"/>
    </source>
</evidence>
<protein>
    <submittedName>
        <fullName evidence="1">Uncharacterized protein</fullName>
    </submittedName>
</protein>
<proteinExistence type="predicted"/>
<keyword evidence="2" id="KW-1185">Reference proteome</keyword>
<name>A0A3M7R2A8_BRAPC</name>
<evidence type="ECO:0000313" key="1">
    <source>
        <dbReference type="EMBL" id="RNA17504.1"/>
    </source>
</evidence>